<dbReference type="EMBL" id="JABEZV010000009">
    <property type="protein sequence ID" value="MBA0719790.1"/>
    <property type="molecule type" value="Genomic_DNA"/>
</dbReference>
<name>A0A7J9A745_9ROSI</name>
<keyword evidence="2" id="KW-1185">Reference proteome</keyword>
<dbReference type="AlphaFoldDB" id="A0A7J9A745"/>
<protein>
    <submittedName>
        <fullName evidence="1">Uncharacterized protein</fullName>
    </submittedName>
</protein>
<accession>A0A7J9A745</accession>
<dbReference type="Proteomes" id="UP000593574">
    <property type="component" value="Unassembled WGS sequence"/>
</dbReference>
<evidence type="ECO:0000313" key="2">
    <source>
        <dbReference type="Proteomes" id="UP000593574"/>
    </source>
</evidence>
<proteinExistence type="predicted"/>
<reference evidence="1 2" key="1">
    <citation type="journal article" date="2019" name="Genome Biol. Evol.">
        <title>Insights into the evolution of the New World diploid cottons (Gossypium, subgenus Houzingenia) based on genome sequencing.</title>
        <authorList>
            <person name="Grover C.E."/>
            <person name="Arick M.A. 2nd"/>
            <person name="Thrash A."/>
            <person name="Conover J.L."/>
            <person name="Sanders W.S."/>
            <person name="Peterson D.G."/>
            <person name="Frelichowski J.E."/>
            <person name="Scheffler J.A."/>
            <person name="Scheffler B.E."/>
            <person name="Wendel J.F."/>
        </authorList>
    </citation>
    <scope>NUCLEOTIDE SEQUENCE [LARGE SCALE GENOMIC DNA]</scope>
    <source>
        <strain evidence="1">4</strain>
        <tissue evidence="1">Leaf</tissue>
    </source>
</reference>
<comment type="caution">
    <text evidence="1">The sequence shown here is derived from an EMBL/GenBank/DDBJ whole genome shotgun (WGS) entry which is preliminary data.</text>
</comment>
<gene>
    <name evidence="1" type="ORF">Golax_007441</name>
</gene>
<evidence type="ECO:0000313" key="1">
    <source>
        <dbReference type="EMBL" id="MBA0719790.1"/>
    </source>
</evidence>
<sequence length="16" mass="1848">MVSSPLKLADFQGWRL</sequence>
<organism evidence="1 2">
    <name type="scientific">Gossypium laxum</name>
    <dbReference type="NCBI Taxonomy" id="34288"/>
    <lineage>
        <taxon>Eukaryota</taxon>
        <taxon>Viridiplantae</taxon>
        <taxon>Streptophyta</taxon>
        <taxon>Embryophyta</taxon>
        <taxon>Tracheophyta</taxon>
        <taxon>Spermatophyta</taxon>
        <taxon>Magnoliopsida</taxon>
        <taxon>eudicotyledons</taxon>
        <taxon>Gunneridae</taxon>
        <taxon>Pentapetalae</taxon>
        <taxon>rosids</taxon>
        <taxon>malvids</taxon>
        <taxon>Malvales</taxon>
        <taxon>Malvaceae</taxon>
        <taxon>Malvoideae</taxon>
        <taxon>Gossypium</taxon>
    </lineage>
</organism>